<evidence type="ECO:0000313" key="4">
    <source>
        <dbReference type="EMBL" id="CAG8560003.1"/>
    </source>
</evidence>
<comment type="similarity">
    <text evidence="1">Belongs to the SMG9 family.</text>
</comment>
<dbReference type="AlphaFoldDB" id="A0A9N9BDI5"/>
<dbReference type="InterPro" id="IPR039177">
    <property type="entry name" value="SMG9"/>
</dbReference>
<feature type="compositionally biased region" description="Basic residues" evidence="3">
    <location>
        <begin position="52"/>
        <end position="63"/>
    </location>
</feature>
<accession>A0A9N9BDI5</accession>
<dbReference type="Proteomes" id="UP000789706">
    <property type="component" value="Unassembled WGS sequence"/>
</dbReference>
<dbReference type="OrthoDB" id="79514at2759"/>
<keyword evidence="2" id="KW-0866">Nonsense-mediated mRNA decay</keyword>
<dbReference type="EMBL" id="CAJVPK010000925">
    <property type="protein sequence ID" value="CAG8560003.1"/>
    <property type="molecule type" value="Genomic_DNA"/>
</dbReference>
<evidence type="ECO:0000256" key="2">
    <source>
        <dbReference type="ARBA" id="ARBA00023161"/>
    </source>
</evidence>
<reference evidence="4" key="1">
    <citation type="submission" date="2021-06" db="EMBL/GenBank/DDBJ databases">
        <authorList>
            <person name="Kallberg Y."/>
            <person name="Tangrot J."/>
            <person name="Rosling A."/>
        </authorList>
    </citation>
    <scope>NUCLEOTIDE SEQUENCE</scope>
    <source>
        <strain evidence="4">AZ414A</strain>
    </source>
</reference>
<dbReference type="SUPFAM" id="SSF52540">
    <property type="entry name" value="P-loop containing nucleoside triphosphate hydrolases"/>
    <property type="match status" value="1"/>
</dbReference>
<feature type="region of interest" description="Disordered" evidence="3">
    <location>
        <begin position="1"/>
        <end position="69"/>
    </location>
</feature>
<proteinExistence type="inferred from homology"/>
<evidence type="ECO:0000256" key="3">
    <source>
        <dbReference type="SAM" id="MobiDB-lite"/>
    </source>
</evidence>
<dbReference type="InterPro" id="IPR027417">
    <property type="entry name" value="P-loop_NTPase"/>
</dbReference>
<comment type="caution">
    <text evidence="4">The sequence shown here is derived from an EMBL/GenBank/DDBJ whole genome shotgun (WGS) entry which is preliminary data.</text>
</comment>
<protein>
    <submittedName>
        <fullName evidence="4">9234_t:CDS:1</fullName>
    </submittedName>
</protein>
<organism evidence="4 5">
    <name type="scientific">Diversispora eburnea</name>
    <dbReference type="NCBI Taxonomy" id="1213867"/>
    <lineage>
        <taxon>Eukaryota</taxon>
        <taxon>Fungi</taxon>
        <taxon>Fungi incertae sedis</taxon>
        <taxon>Mucoromycota</taxon>
        <taxon>Glomeromycotina</taxon>
        <taxon>Glomeromycetes</taxon>
        <taxon>Diversisporales</taxon>
        <taxon>Diversisporaceae</taxon>
        <taxon>Diversispora</taxon>
    </lineage>
</organism>
<evidence type="ECO:0000256" key="1">
    <source>
        <dbReference type="ARBA" id="ARBA00007712"/>
    </source>
</evidence>
<dbReference type="PANTHER" id="PTHR14270">
    <property type="entry name" value="NONSENSE-MEDIATED MRNA DECAY FACTOR SMG9"/>
    <property type="match status" value="1"/>
</dbReference>
<dbReference type="PANTHER" id="PTHR14270:SF0">
    <property type="entry name" value="NONSENSE-MEDIATED MRNA DECAY FACTOR SMG9"/>
    <property type="match status" value="1"/>
</dbReference>
<name>A0A9N9BDI5_9GLOM</name>
<dbReference type="GO" id="GO:0000184">
    <property type="term" value="P:nuclear-transcribed mRNA catabolic process, nonsense-mediated decay"/>
    <property type="evidence" value="ECO:0007669"/>
    <property type="project" value="UniProtKB-KW"/>
</dbReference>
<keyword evidence="5" id="KW-1185">Reference proteome</keyword>
<feature type="compositionally biased region" description="Basic and acidic residues" evidence="3">
    <location>
        <begin position="9"/>
        <end position="25"/>
    </location>
</feature>
<gene>
    <name evidence="4" type="ORF">DEBURN_LOCUS7539</name>
</gene>
<sequence>MAKISNGSRDFEDRNEEERGPRINREVSGSIHSKIGRGGREIRSRGEGSNGARRREKKTKVRKIVSNETSTERVNVSRVDTKQPTVSGNLRAKSLEKPFIKIINEKGVFNQESVLKILSDLPGHFVIGVCGPQGVGKSTVISTLCQDPQNAFTTQSIDTLNFASHETIGIDIHVTPERIILLDAQPLFSLSILEHAIRNDFIPDNMSPELWLESQYRIPEFPTIPSLMSADSGVEYYPDIDFTTSKFKTLHNLLSKFFKDSNLKIFGSISMSKSFSMFKHESDLPSPNLFLLPYENQPLRLKQESVGLNYLNAPDTFFVMAESLRNQIFQLPKRAGKKGQVSEKEWFKSSMKIWDMVRKSEFLSEYGKLSQKVKEM</sequence>
<evidence type="ECO:0000313" key="5">
    <source>
        <dbReference type="Proteomes" id="UP000789706"/>
    </source>
</evidence>